<organism evidence="2 3">
    <name type="scientific">Crateriforma conspicua</name>
    <dbReference type="NCBI Taxonomy" id="2527996"/>
    <lineage>
        <taxon>Bacteria</taxon>
        <taxon>Pseudomonadati</taxon>
        <taxon>Planctomycetota</taxon>
        <taxon>Planctomycetia</taxon>
        <taxon>Planctomycetales</taxon>
        <taxon>Planctomycetaceae</taxon>
        <taxon>Crateriforma</taxon>
    </lineage>
</organism>
<comment type="caution">
    <text evidence="2">The sequence shown here is derived from an EMBL/GenBank/DDBJ whole genome shotgun (WGS) entry which is preliminary data.</text>
</comment>
<evidence type="ECO:0000313" key="3">
    <source>
        <dbReference type="Proteomes" id="UP000316476"/>
    </source>
</evidence>
<dbReference type="Pfam" id="PF06439">
    <property type="entry name" value="3keto-disac_hyd"/>
    <property type="match status" value="1"/>
</dbReference>
<gene>
    <name evidence="2" type="ORF">V7x_00440</name>
</gene>
<evidence type="ECO:0000259" key="1">
    <source>
        <dbReference type="Pfam" id="PF06439"/>
    </source>
</evidence>
<proteinExistence type="predicted"/>
<dbReference type="Gene3D" id="2.60.120.560">
    <property type="entry name" value="Exo-inulinase, domain 1"/>
    <property type="match status" value="1"/>
</dbReference>
<evidence type="ECO:0000313" key="2">
    <source>
        <dbReference type="EMBL" id="TWU64501.1"/>
    </source>
</evidence>
<sequence length="316" mass="34319">MESGPARFPDFGANLAEIVDTGQSNGTGADRATVSAKLWGRNEFDTVAFASVRRQFVVFPPHEFLSPSCGLINMLALLRRCALFCVCTLIGLSASVDADDVAAGADDQTITQPVILFNGKDLDGWEGRDDLWSVEDGAIVGRTSEDDPIDGNTFLVWKDGQPSNFQLVLMFKIESGNSGIQYRSRVIDQDKFVVSGYQADIDFANKFAGILYEEKARGILTLRGTKVTIGADGKKTPETFADSQALAAGIHPGKWNEFRVVADGNHLIHYINGAKVSETIDHQSDKAAKSGVIALQLHRGPAMVVRFKNIKLLPLD</sequence>
<accession>A0A5C6FQ29</accession>
<dbReference type="RefSeq" id="WP_197135589.1">
    <property type="nucleotide sequence ID" value="NZ_SJPZ01000001.1"/>
</dbReference>
<dbReference type="GO" id="GO:0016787">
    <property type="term" value="F:hydrolase activity"/>
    <property type="evidence" value="ECO:0007669"/>
    <property type="project" value="InterPro"/>
</dbReference>
<reference evidence="2 3" key="1">
    <citation type="submission" date="2019-02" db="EMBL/GenBank/DDBJ databases">
        <title>Deep-cultivation of Planctomycetes and their phenomic and genomic characterization uncovers novel biology.</title>
        <authorList>
            <person name="Wiegand S."/>
            <person name="Jogler M."/>
            <person name="Boedeker C."/>
            <person name="Pinto D."/>
            <person name="Vollmers J."/>
            <person name="Rivas-Marin E."/>
            <person name="Kohn T."/>
            <person name="Peeters S.H."/>
            <person name="Heuer A."/>
            <person name="Rast P."/>
            <person name="Oberbeckmann S."/>
            <person name="Bunk B."/>
            <person name="Jeske O."/>
            <person name="Meyerdierks A."/>
            <person name="Storesund J.E."/>
            <person name="Kallscheuer N."/>
            <person name="Luecker S."/>
            <person name="Lage O.M."/>
            <person name="Pohl T."/>
            <person name="Merkel B.J."/>
            <person name="Hornburger P."/>
            <person name="Mueller R.-W."/>
            <person name="Bruemmer F."/>
            <person name="Labrenz M."/>
            <person name="Spormann A.M."/>
            <person name="Op Den Camp H."/>
            <person name="Overmann J."/>
            <person name="Amann R."/>
            <person name="Jetten M.S.M."/>
            <person name="Mascher T."/>
            <person name="Medema M.H."/>
            <person name="Devos D.P."/>
            <person name="Kaster A.-K."/>
            <person name="Ovreas L."/>
            <person name="Rohde M."/>
            <person name="Galperin M.Y."/>
            <person name="Jogler C."/>
        </authorList>
    </citation>
    <scope>NUCLEOTIDE SEQUENCE [LARGE SCALE GENOMIC DNA]</scope>
    <source>
        <strain evidence="2 3">V7</strain>
    </source>
</reference>
<name>A0A5C6FQ29_9PLAN</name>
<protein>
    <recommendedName>
        <fullName evidence="1">3-keto-alpha-glucoside-1,2-lyase/3-keto-2-hydroxy-glucal hydratase domain-containing protein</fullName>
    </recommendedName>
</protein>
<dbReference type="AlphaFoldDB" id="A0A5C6FQ29"/>
<dbReference type="Proteomes" id="UP000316476">
    <property type="component" value="Unassembled WGS sequence"/>
</dbReference>
<feature type="domain" description="3-keto-alpha-glucoside-1,2-lyase/3-keto-2-hydroxy-glucal hydratase" evidence="1">
    <location>
        <begin position="115"/>
        <end position="312"/>
    </location>
</feature>
<dbReference type="InterPro" id="IPR010496">
    <property type="entry name" value="AL/BT2_dom"/>
</dbReference>
<dbReference type="EMBL" id="SJPZ01000001">
    <property type="protein sequence ID" value="TWU64501.1"/>
    <property type="molecule type" value="Genomic_DNA"/>
</dbReference>